<dbReference type="GO" id="GO:0019825">
    <property type="term" value="F:oxygen binding"/>
    <property type="evidence" value="ECO:0007669"/>
    <property type="project" value="InterPro"/>
</dbReference>
<keyword evidence="5" id="KW-1185">Reference proteome</keyword>
<dbReference type="Proteomes" id="UP001066276">
    <property type="component" value="Chromosome 9"/>
</dbReference>
<evidence type="ECO:0008006" key="6">
    <source>
        <dbReference type="Google" id="ProtNLM"/>
    </source>
</evidence>
<dbReference type="InterPro" id="IPR012292">
    <property type="entry name" value="Globin/Proto"/>
</dbReference>
<sequence length="81" mass="9758">MWIRVNLTGKSFVLDLKIITYIGTEFMSAVQPILKEKWTPEVENIWQRLFTYISNVMQRGYHEEEMRKAEEKNRHRSQNAV</sequence>
<dbReference type="GO" id="GO:0020037">
    <property type="term" value="F:heme binding"/>
    <property type="evidence" value="ECO:0007669"/>
    <property type="project" value="InterPro"/>
</dbReference>
<dbReference type="Gene3D" id="1.10.490.10">
    <property type="entry name" value="Globins"/>
    <property type="match status" value="1"/>
</dbReference>
<protein>
    <recommendedName>
        <fullName evidence="6">Globin family profile domain-containing protein</fullName>
    </recommendedName>
</protein>
<keyword evidence="1" id="KW-0349">Heme</keyword>
<name>A0AAV7MTU2_PLEWA</name>
<accession>A0AAV7MTU2</accession>
<gene>
    <name evidence="4" type="ORF">NDU88_001825</name>
</gene>
<evidence type="ECO:0000256" key="3">
    <source>
        <dbReference type="ARBA" id="ARBA00023004"/>
    </source>
</evidence>
<organism evidence="4 5">
    <name type="scientific">Pleurodeles waltl</name>
    <name type="common">Iberian ribbed newt</name>
    <dbReference type="NCBI Taxonomy" id="8319"/>
    <lineage>
        <taxon>Eukaryota</taxon>
        <taxon>Metazoa</taxon>
        <taxon>Chordata</taxon>
        <taxon>Craniata</taxon>
        <taxon>Vertebrata</taxon>
        <taxon>Euteleostomi</taxon>
        <taxon>Amphibia</taxon>
        <taxon>Batrachia</taxon>
        <taxon>Caudata</taxon>
        <taxon>Salamandroidea</taxon>
        <taxon>Salamandridae</taxon>
        <taxon>Pleurodelinae</taxon>
        <taxon>Pleurodeles</taxon>
    </lineage>
</organism>
<keyword evidence="3" id="KW-0408">Iron</keyword>
<reference evidence="4" key="1">
    <citation type="journal article" date="2022" name="bioRxiv">
        <title>Sequencing and chromosome-scale assembly of the giantPleurodeles waltlgenome.</title>
        <authorList>
            <person name="Brown T."/>
            <person name="Elewa A."/>
            <person name="Iarovenko S."/>
            <person name="Subramanian E."/>
            <person name="Araus A.J."/>
            <person name="Petzold A."/>
            <person name="Susuki M."/>
            <person name="Suzuki K.-i.T."/>
            <person name="Hayashi T."/>
            <person name="Toyoda A."/>
            <person name="Oliveira C."/>
            <person name="Osipova E."/>
            <person name="Leigh N.D."/>
            <person name="Simon A."/>
            <person name="Yun M.H."/>
        </authorList>
    </citation>
    <scope>NUCLEOTIDE SEQUENCE</scope>
    <source>
        <strain evidence="4">20211129_DDA</strain>
        <tissue evidence="4">Liver</tissue>
    </source>
</reference>
<proteinExistence type="predicted"/>
<dbReference type="SUPFAM" id="SSF46458">
    <property type="entry name" value="Globin-like"/>
    <property type="match status" value="1"/>
</dbReference>
<evidence type="ECO:0000256" key="2">
    <source>
        <dbReference type="ARBA" id="ARBA00022723"/>
    </source>
</evidence>
<comment type="caution">
    <text evidence="4">The sequence shown here is derived from an EMBL/GenBank/DDBJ whole genome shotgun (WGS) entry which is preliminary data.</text>
</comment>
<evidence type="ECO:0000313" key="5">
    <source>
        <dbReference type="Proteomes" id="UP001066276"/>
    </source>
</evidence>
<dbReference type="EMBL" id="JANPWB010000013">
    <property type="protein sequence ID" value="KAJ1104413.1"/>
    <property type="molecule type" value="Genomic_DNA"/>
</dbReference>
<keyword evidence="2" id="KW-0479">Metal-binding</keyword>
<dbReference type="AlphaFoldDB" id="A0AAV7MTU2"/>
<dbReference type="GO" id="GO:0046872">
    <property type="term" value="F:metal ion binding"/>
    <property type="evidence" value="ECO:0007669"/>
    <property type="project" value="UniProtKB-KW"/>
</dbReference>
<evidence type="ECO:0000313" key="4">
    <source>
        <dbReference type="EMBL" id="KAJ1104413.1"/>
    </source>
</evidence>
<evidence type="ECO:0000256" key="1">
    <source>
        <dbReference type="ARBA" id="ARBA00022617"/>
    </source>
</evidence>
<dbReference type="InterPro" id="IPR009050">
    <property type="entry name" value="Globin-like_sf"/>
</dbReference>